<evidence type="ECO:0008006" key="3">
    <source>
        <dbReference type="Google" id="ProtNLM"/>
    </source>
</evidence>
<gene>
    <name evidence="1" type="ORF">HT134_18665</name>
</gene>
<reference evidence="1 2" key="1">
    <citation type="submission" date="2020-06" db="EMBL/GenBank/DDBJ databases">
        <authorList>
            <person name="Chanama M."/>
        </authorList>
    </citation>
    <scope>NUCLEOTIDE SEQUENCE [LARGE SCALE GENOMIC DNA]</scope>
    <source>
        <strain evidence="1 2">TBRC6557</strain>
    </source>
</reference>
<dbReference type="PROSITE" id="PS51257">
    <property type="entry name" value="PROKAR_LIPOPROTEIN"/>
    <property type="match status" value="1"/>
</dbReference>
<comment type="caution">
    <text evidence="1">The sequence shown here is derived from an EMBL/GenBank/DDBJ whole genome shotgun (WGS) entry which is preliminary data.</text>
</comment>
<protein>
    <recommendedName>
        <fullName evidence="3">Lipoprotein</fullName>
    </recommendedName>
</protein>
<accession>A0A7Y6MBW3</accession>
<dbReference type="AlphaFoldDB" id="A0A7Y6MBW3"/>
<sequence length="154" mass="16435">MRAVAAFLTQFVVASVALAGAGAAIVVLSVLSYGCGSKEDRLTETLVAQEVLERRPAGVEPLGQRGTSCDDDDLWVNVEQVYRLPPARVDVLGFYREVATGDGWRPGEQAGPAEGCYTKVIDGEVVDMELAMEERADTYTVTLSSSSELTGSKC</sequence>
<evidence type="ECO:0000313" key="2">
    <source>
        <dbReference type="Proteomes" id="UP000546126"/>
    </source>
</evidence>
<proteinExistence type="predicted"/>
<organism evidence="1 2">
    <name type="scientific">Nonomuraea rhodomycinica</name>
    <dbReference type="NCBI Taxonomy" id="1712872"/>
    <lineage>
        <taxon>Bacteria</taxon>
        <taxon>Bacillati</taxon>
        <taxon>Actinomycetota</taxon>
        <taxon>Actinomycetes</taxon>
        <taxon>Streptosporangiales</taxon>
        <taxon>Streptosporangiaceae</taxon>
        <taxon>Nonomuraea</taxon>
    </lineage>
</organism>
<keyword evidence="2" id="KW-1185">Reference proteome</keyword>
<dbReference type="Proteomes" id="UP000546126">
    <property type="component" value="Unassembled WGS sequence"/>
</dbReference>
<name>A0A7Y6MBW3_9ACTN</name>
<evidence type="ECO:0000313" key="1">
    <source>
        <dbReference type="EMBL" id="NUW42152.1"/>
    </source>
</evidence>
<dbReference type="RefSeq" id="WP_175601635.1">
    <property type="nucleotide sequence ID" value="NZ_JABWGO010000003.1"/>
</dbReference>
<dbReference type="EMBL" id="JABWGO010000003">
    <property type="protein sequence ID" value="NUW42152.1"/>
    <property type="molecule type" value="Genomic_DNA"/>
</dbReference>